<protein>
    <submittedName>
        <fullName evidence="3">Uncharacterized protein</fullName>
    </submittedName>
</protein>
<proteinExistence type="predicted"/>
<feature type="transmembrane region" description="Helical" evidence="2">
    <location>
        <begin position="174"/>
        <end position="194"/>
    </location>
</feature>
<dbReference type="AlphaFoldDB" id="A0A6A6GLB3"/>
<evidence type="ECO:0000313" key="4">
    <source>
        <dbReference type="Proteomes" id="UP000799538"/>
    </source>
</evidence>
<gene>
    <name evidence="3" type="ORF">BDZ85DRAFT_287387</name>
</gene>
<feature type="transmembrane region" description="Helical" evidence="2">
    <location>
        <begin position="200"/>
        <end position="220"/>
    </location>
</feature>
<keyword evidence="2" id="KW-0812">Transmembrane</keyword>
<evidence type="ECO:0000256" key="1">
    <source>
        <dbReference type="SAM" id="MobiDB-lite"/>
    </source>
</evidence>
<feature type="region of interest" description="Disordered" evidence="1">
    <location>
        <begin position="408"/>
        <end position="432"/>
    </location>
</feature>
<dbReference type="EMBL" id="ML992502">
    <property type="protein sequence ID" value="KAF2226300.1"/>
    <property type="molecule type" value="Genomic_DNA"/>
</dbReference>
<accession>A0A6A6GLB3</accession>
<keyword evidence="2" id="KW-1133">Transmembrane helix</keyword>
<keyword evidence="2" id="KW-0472">Membrane</keyword>
<feature type="compositionally biased region" description="Polar residues" evidence="1">
    <location>
        <begin position="415"/>
        <end position="432"/>
    </location>
</feature>
<feature type="transmembrane region" description="Helical" evidence="2">
    <location>
        <begin position="305"/>
        <end position="325"/>
    </location>
</feature>
<evidence type="ECO:0000313" key="3">
    <source>
        <dbReference type="EMBL" id="KAF2226300.1"/>
    </source>
</evidence>
<feature type="transmembrane region" description="Helical" evidence="2">
    <location>
        <begin position="277"/>
        <end position="299"/>
    </location>
</feature>
<name>A0A6A6GLB3_9PEZI</name>
<organism evidence="3 4">
    <name type="scientific">Elsinoe ampelina</name>
    <dbReference type="NCBI Taxonomy" id="302913"/>
    <lineage>
        <taxon>Eukaryota</taxon>
        <taxon>Fungi</taxon>
        <taxon>Dikarya</taxon>
        <taxon>Ascomycota</taxon>
        <taxon>Pezizomycotina</taxon>
        <taxon>Dothideomycetes</taxon>
        <taxon>Dothideomycetidae</taxon>
        <taxon>Myriangiales</taxon>
        <taxon>Elsinoaceae</taxon>
        <taxon>Elsinoe</taxon>
    </lineage>
</organism>
<dbReference type="Proteomes" id="UP000799538">
    <property type="component" value="Unassembled WGS sequence"/>
</dbReference>
<sequence length="432" mass="47813">MASTTTWLISQWTNPRDIFTVLLIVGGDVVQLAIAQICAGPVPWLAPVPFSFGWVSYAMTATMAAVGGRPLMPKPELDCLVINAHSGYSRKNCSWVLSRILRDFDHWRPAICDELELRVLERLRSASGPPPDQRAAKQATGTISKLDHASVIRIGLRITVWQCVKADGVGIGDWVYWTGTVVTIIQIAISIIPWAMYDEWFTFLIVSTGSFLAYTSAGLPQWRKEKVDCRKAPPIRRKDIVLTEGNGSKEAVLLLGCDNGMDLEHFAASSRVQAGSVASSVTSILLASFWLSLLVSVAGWQRHTWYLLSIGLIGAIHNLVVVGIARNPEAFGLHLRYQDTIMAQRVMESLWHLEEKHPYAGLALLQEYFPGPLTRREEALWGYARRRAEAQSPQGAFTSSLSSYCEDIPKHGPYQTETDQSCVKSTGAQSSR</sequence>
<reference evidence="4" key="1">
    <citation type="journal article" date="2020" name="Stud. Mycol.">
        <title>101 Dothideomycetes genomes: A test case for predicting lifestyles and emergence of pathogens.</title>
        <authorList>
            <person name="Haridas S."/>
            <person name="Albert R."/>
            <person name="Binder M."/>
            <person name="Bloem J."/>
            <person name="LaButti K."/>
            <person name="Salamov A."/>
            <person name="Andreopoulos B."/>
            <person name="Baker S."/>
            <person name="Barry K."/>
            <person name="Bills G."/>
            <person name="Bluhm B."/>
            <person name="Cannon C."/>
            <person name="Castanera R."/>
            <person name="Culley D."/>
            <person name="Daum C."/>
            <person name="Ezra D."/>
            <person name="Gonzalez J."/>
            <person name="Henrissat B."/>
            <person name="Kuo A."/>
            <person name="Liang C."/>
            <person name="Lipzen A."/>
            <person name="Lutzoni F."/>
            <person name="Magnuson J."/>
            <person name="Mondo S."/>
            <person name="Nolan M."/>
            <person name="Ohm R."/>
            <person name="Pangilinan J."/>
            <person name="Park H.-J."/>
            <person name="Ramirez L."/>
            <person name="Alfaro M."/>
            <person name="Sun H."/>
            <person name="Tritt A."/>
            <person name="Yoshinaga Y."/>
            <person name="Zwiers L.-H."/>
            <person name="Turgeon B."/>
            <person name="Goodwin S."/>
            <person name="Spatafora J."/>
            <person name="Crous P."/>
            <person name="Grigoriev I."/>
        </authorList>
    </citation>
    <scope>NUCLEOTIDE SEQUENCE [LARGE SCALE GENOMIC DNA]</scope>
    <source>
        <strain evidence="4">CECT 20119</strain>
    </source>
</reference>
<keyword evidence="4" id="KW-1185">Reference proteome</keyword>
<evidence type="ECO:0000256" key="2">
    <source>
        <dbReference type="SAM" id="Phobius"/>
    </source>
</evidence>
<dbReference type="OrthoDB" id="1937642at2759"/>